<feature type="compositionally biased region" description="Polar residues" evidence="1">
    <location>
        <begin position="76"/>
        <end position="87"/>
    </location>
</feature>
<accession>A0A420YKU3</accession>
<name>A0A420YKU3_9PEZI</name>
<dbReference type="PANTHER" id="PTHR28265">
    <property type="entry name" value="MAINTENANCE OF TELOMERE CAPPING PROTEIN 1"/>
    <property type="match status" value="1"/>
</dbReference>
<feature type="region of interest" description="Disordered" evidence="1">
    <location>
        <begin position="1"/>
        <end position="150"/>
    </location>
</feature>
<feature type="compositionally biased region" description="Basic and acidic residues" evidence="1">
    <location>
        <begin position="1"/>
        <end position="10"/>
    </location>
</feature>
<evidence type="ECO:0000313" key="3">
    <source>
        <dbReference type="Proteomes" id="UP000275385"/>
    </source>
</evidence>
<evidence type="ECO:0008006" key="4">
    <source>
        <dbReference type="Google" id="ProtNLM"/>
    </source>
</evidence>
<keyword evidence="3" id="KW-1185">Reference proteome</keyword>
<dbReference type="AlphaFoldDB" id="A0A420YKU3"/>
<organism evidence="2 3">
    <name type="scientific">Coniochaeta pulveracea</name>
    <dbReference type="NCBI Taxonomy" id="177199"/>
    <lineage>
        <taxon>Eukaryota</taxon>
        <taxon>Fungi</taxon>
        <taxon>Dikarya</taxon>
        <taxon>Ascomycota</taxon>
        <taxon>Pezizomycotina</taxon>
        <taxon>Sordariomycetes</taxon>
        <taxon>Sordariomycetidae</taxon>
        <taxon>Coniochaetales</taxon>
        <taxon>Coniochaetaceae</taxon>
        <taxon>Coniochaeta</taxon>
    </lineage>
</organism>
<sequence length="538" mass="57951">MAGKRSKTDPTEDFDDLFEGIGDDSAVKKPVKSKASSTQKNKPDTTEQDILAELENQLVDEKPSRPHTPRIRETAPKSSSLPSRPVTNTPPPSQGLEEKPSNLPRKSGESTRSYHASFTPSATSSELQEPEKKVAVEPSSNTATSGGGGWWGGLLSTATAAMKQAEAAAKAIQQNEEAKKWTEQVRGINVGSLNVGALKGLSEELRHRAMPTFTNILETLAPPISSHERLLIHITHDMSGYPSLDPLIHGVFSRVMAQVEGGELLVIQRGQESALKSPTSERAPSTSSAAFFSAAVAAAQSTAGWRDGPWWRDTGAPRDLGLVKGLAEATKLCRANAEAYSQDYFAAHGGIEAAQRRAIEPVSESNPVRSSDIFLSVQAILVDADNGLFAQSSAKEKEKADSVVQDEDEADEQVCFAVYMLDPVHEIQYATVSQTIPAKWVRWLDAPVQTPGTDEGDRQDAERVPEEIREIVEGGGVDPREWVAEWIEEALSLSVGVVAQRYVARRMGVGEGGIGKGKRRMDLVVEEGGGEAARAGII</sequence>
<dbReference type="InterPro" id="IPR018814">
    <property type="entry name" value="DUF5427"/>
</dbReference>
<protein>
    <recommendedName>
        <fullName evidence="4">Maintenance of telomere capping protein 1</fullName>
    </recommendedName>
</protein>
<dbReference type="Pfam" id="PF10310">
    <property type="entry name" value="DUF5427"/>
    <property type="match status" value="1"/>
</dbReference>
<feature type="compositionally biased region" description="Polar residues" evidence="1">
    <location>
        <begin position="110"/>
        <end position="127"/>
    </location>
</feature>
<dbReference type="Proteomes" id="UP000275385">
    <property type="component" value="Unassembled WGS sequence"/>
</dbReference>
<dbReference type="EMBL" id="QVQW01000004">
    <property type="protein sequence ID" value="RKU48490.1"/>
    <property type="molecule type" value="Genomic_DNA"/>
</dbReference>
<gene>
    <name evidence="2" type="ORF">DL546_005097</name>
</gene>
<comment type="caution">
    <text evidence="2">The sequence shown here is derived from an EMBL/GenBank/DDBJ whole genome shotgun (WGS) entry which is preliminary data.</text>
</comment>
<dbReference type="STRING" id="177199.A0A420YKU3"/>
<dbReference type="OrthoDB" id="5594977at2759"/>
<feature type="compositionally biased region" description="Acidic residues" evidence="1">
    <location>
        <begin position="11"/>
        <end position="22"/>
    </location>
</feature>
<evidence type="ECO:0000256" key="1">
    <source>
        <dbReference type="SAM" id="MobiDB-lite"/>
    </source>
</evidence>
<reference evidence="2 3" key="1">
    <citation type="submission" date="2018-08" db="EMBL/GenBank/DDBJ databases">
        <title>Draft genome of the lignicolous fungus Coniochaeta pulveracea.</title>
        <authorList>
            <person name="Borstlap C.J."/>
            <person name="De Witt R.N."/>
            <person name="Botha A."/>
            <person name="Volschenk H."/>
        </authorList>
    </citation>
    <scope>NUCLEOTIDE SEQUENCE [LARGE SCALE GENOMIC DNA]</scope>
    <source>
        <strain evidence="2 3">CAB683</strain>
    </source>
</reference>
<dbReference type="PANTHER" id="PTHR28265:SF1">
    <property type="entry name" value="MAINTENANCE OF TELOMERE CAPPING PROTEIN 1"/>
    <property type="match status" value="1"/>
</dbReference>
<feature type="compositionally biased region" description="Basic and acidic residues" evidence="1">
    <location>
        <begin position="59"/>
        <end position="75"/>
    </location>
</feature>
<evidence type="ECO:0000313" key="2">
    <source>
        <dbReference type="EMBL" id="RKU48490.1"/>
    </source>
</evidence>
<proteinExistence type="predicted"/>